<keyword evidence="3" id="KW-1185">Reference proteome</keyword>
<organism evidence="2 3">
    <name type="scientific">Fomitopsis schrenkii</name>
    <name type="common">Brown rot fungus</name>
    <dbReference type="NCBI Taxonomy" id="2126942"/>
    <lineage>
        <taxon>Eukaryota</taxon>
        <taxon>Fungi</taxon>
        <taxon>Dikarya</taxon>
        <taxon>Basidiomycota</taxon>
        <taxon>Agaricomycotina</taxon>
        <taxon>Agaricomycetes</taxon>
        <taxon>Polyporales</taxon>
        <taxon>Fomitopsis</taxon>
    </lineage>
</organism>
<sequence length="610" mass="66925">MAPATSHDESLVRLSKTISAKIKRDITIIRMFVLRLPSVCTMEEELMSAVAMLRSARNAAIPFHRLPIELVKGIFASVPTMTYLLLGQNKQVDVWQRRHLADLGELCTLMLVCRQWRDIIIGIQSFWNTVDQAYPQTQTTSLERSGDGPLRVILRSIPSVFMSTLCNNESARIVQIHHVGVVGATAEEHLDFPAPALETLHLTNDCIFGHDPPTETKHAVQLFRGHTPRLRQLSLHNIYWFPVLQTEALTHLDVHMCSWDDFLAKFMGILASASNLTDLVLSSLTSTSSKVASLNAQYPNASVPLLHLRRLHLRKADSEDAVVAMLAKLVLPPTTAFEISKSYMDSPLFSEGALSSLAHLPVMQVASHASIAITSNPLQAAPGPHVTMGQLAVAGAESAVVCTMLSLPSGLATLAPVVPAAQIRELWLVVVSDRTSLLRTPVAEVISAFDPAIFGVDSSTLRHCLRPMAGTLETLVVGGNVLPNVLEALVTLDDAAETPQPLCPKLSTLGLIMSFGAPPIQDLMSLIAARQEVLQLKHVRVNYFRPYGGPRPESLPELDSRFVSVEYVQSREHPMMALPPVCKQEAHARWTPWKANLDGMLESMDGEIRD</sequence>
<dbReference type="AlphaFoldDB" id="S8DIM3"/>
<reference evidence="2 3" key="1">
    <citation type="journal article" date="2012" name="Science">
        <title>The Paleozoic origin of enzymatic lignin decomposition reconstructed from 31 fungal genomes.</title>
        <authorList>
            <person name="Floudas D."/>
            <person name="Binder M."/>
            <person name="Riley R."/>
            <person name="Barry K."/>
            <person name="Blanchette R.A."/>
            <person name="Henrissat B."/>
            <person name="Martinez A.T."/>
            <person name="Otillar R."/>
            <person name="Spatafora J.W."/>
            <person name="Yadav J.S."/>
            <person name="Aerts A."/>
            <person name="Benoit I."/>
            <person name="Boyd A."/>
            <person name="Carlson A."/>
            <person name="Copeland A."/>
            <person name="Coutinho P.M."/>
            <person name="de Vries R.P."/>
            <person name="Ferreira P."/>
            <person name="Findley K."/>
            <person name="Foster B."/>
            <person name="Gaskell J."/>
            <person name="Glotzer D."/>
            <person name="Gorecki P."/>
            <person name="Heitman J."/>
            <person name="Hesse C."/>
            <person name="Hori C."/>
            <person name="Igarashi K."/>
            <person name="Jurgens J.A."/>
            <person name="Kallen N."/>
            <person name="Kersten P."/>
            <person name="Kohler A."/>
            <person name="Kuees U."/>
            <person name="Kumar T.K.A."/>
            <person name="Kuo A."/>
            <person name="LaButti K."/>
            <person name="Larrondo L.F."/>
            <person name="Lindquist E."/>
            <person name="Ling A."/>
            <person name="Lombard V."/>
            <person name="Lucas S."/>
            <person name="Lundell T."/>
            <person name="Martin R."/>
            <person name="McLaughlin D.J."/>
            <person name="Morgenstern I."/>
            <person name="Morin E."/>
            <person name="Murat C."/>
            <person name="Nagy L.G."/>
            <person name="Nolan M."/>
            <person name="Ohm R.A."/>
            <person name="Patyshakuliyeva A."/>
            <person name="Rokas A."/>
            <person name="Ruiz-Duenas F.J."/>
            <person name="Sabat G."/>
            <person name="Salamov A."/>
            <person name="Samejima M."/>
            <person name="Schmutz J."/>
            <person name="Slot J.C."/>
            <person name="St John F."/>
            <person name="Stenlid J."/>
            <person name="Sun H."/>
            <person name="Sun S."/>
            <person name="Syed K."/>
            <person name="Tsang A."/>
            <person name="Wiebenga A."/>
            <person name="Young D."/>
            <person name="Pisabarro A."/>
            <person name="Eastwood D.C."/>
            <person name="Martin F."/>
            <person name="Cullen D."/>
            <person name="Grigoriev I.V."/>
            <person name="Hibbett D.S."/>
        </authorList>
    </citation>
    <scope>NUCLEOTIDE SEQUENCE</scope>
    <source>
        <strain evidence="3">FP-58527</strain>
    </source>
</reference>
<dbReference type="Gene3D" id="1.20.1280.50">
    <property type="match status" value="1"/>
</dbReference>
<dbReference type="Proteomes" id="UP000015241">
    <property type="component" value="Unassembled WGS sequence"/>
</dbReference>
<evidence type="ECO:0000313" key="3">
    <source>
        <dbReference type="Proteomes" id="UP000015241"/>
    </source>
</evidence>
<protein>
    <recommendedName>
        <fullName evidence="1">F-box domain-containing protein</fullName>
    </recommendedName>
</protein>
<dbReference type="OrthoDB" id="2746049at2759"/>
<dbReference type="STRING" id="743788.S8DIM3"/>
<name>S8DIM3_FOMSC</name>
<dbReference type="InParanoid" id="S8DIM3"/>
<feature type="domain" description="F-box" evidence="1">
    <location>
        <begin position="98"/>
        <end position="132"/>
    </location>
</feature>
<dbReference type="SUPFAM" id="SSF52047">
    <property type="entry name" value="RNI-like"/>
    <property type="match status" value="1"/>
</dbReference>
<evidence type="ECO:0000259" key="1">
    <source>
        <dbReference type="Pfam" id="PF12937"/>
    </source>
</evidence>
<dbReference type="EMBL" id="KE504276">
    <property type="protein sequence ID" value="EPS93436.1"/>
    <property type="molecule type" value="Genomic_DNA"/>
</dbReference>
<accession>S8DIM3</accession>
<evidence type="ECO:0000313" key="2">
    <source>
        <dbReference type="EMBL" id="EPS93436.1"/>
    </source>
</evidence>
<gene>
    <name evidence="2" type="ORF">FOMPIDRAFT_1020578</name>
</gene>
<dbReference type="Pfam" id="PF12937">
    <property type="entry name" value="F-box-like"/>
    <property type="match status" value="1"/>
</dbReference>
<dbReference type="HOGENOM" id="CLU_444121_0_0_1"/>
<dbReference type="InterPro" id="IPR001810">
    <property type="entry name" value="F-box_dom"/>
</dbReference>
<proteinExistence type="predicted"/>